<comment type="caution">
    <text evidence="1">The sequence shown here is derived from an EMBL/GenBank/DDBJ whole genome shotgun (WGS) entry which is preliminary data.</text>
</comment>
<evidence type="ECO:0000313" key="2">
    <source>
        <dbReference type="Proteomes" id="UP001620645"/>
    </source>
</evidence>
<dbReference type="EMBL" id="JBICCN010000232">
    <property type="protein sequence ID" value="KAL3085202.1"/>
    <property type="molecule type" value="Genomic_DNA"/>
</dbReference>
<organism evidence="1 2">
    <name type="scientific">Heterodera schachtii</name>
    <name type="common">Sugarbeet cyst nematode worm</name>
    <name type="synonym">Tylenchus schachtii</name>
    <dbReference type="NCBI Taxonomy" id="97005"/>
    <lineage>
        <taxon>Eukaryota</taxon>
        <taxon>Metazoa</taxon>
        <taxon>Ecdysozoa</taxon>
        <taxon>Nematoda</taxon>
        <taxon>Chromadorea</taxon>
        <taxon>Rhabditida</taxon>
        <taxon>Tylenchina</taxon>
        <taxon>Tylenchomorpha</taxon>
        <taxon>Tylenchoidea</taxon>
        <taxon>Heteroderidae</taxon>
        <taxon>Heteroderinae</taxon>
        <taxon>Heterodera</taxon>
    </lineage>
</organism>
<gene>
    <name evidence="1" type="ORF">niasHS_010271</name>
</gene>
<proteinExistence type="predicted"/>
<sequence length="225" mass="25417">MVRAEVTPTIFVISNSESPRIHDKIGNYAAKVFEFDGIRMEKKKRRNTGENLQRNWIAYLKADGQDKIGCPYQCKLETKPLTGSVAMEDFPIDFGTFLDVFAASEPVSNKLAKLRGTCKAAPKGFPVMVELPVYPTIKGMTSDQTSAEHSRNFPTAAETLCEGQKKIFVGGFSIFGQYCSPEVNLKVTCPKFKWKKNTTPLLLPSDYKLDEEEMELDHFFLFDFM</sequence>
<evidence type="ECO:0000313" key="1">
    <source>
        <dbReference type="EMBL" id="KAL3085202.1"/>
    </source>
</evidence>
<dbReference type="Proteomes" id="UP001620645">
    <property type="component" value="Unassembled WGS sequence"/>
</dbReference>
<dbReference type="AlphaFoldDB" id="A0ABD2J3G7"/>
<protein>
    <submittedName>
        <fullName evidence="1">Uncharacterized protein</fullName>
    </submittedName>
</protein>
<reference evidence="1 2" key="1">
    <citation type="submission" date="2024-10" db="EMBL/GenBank/DDBJ databases">
        <authorList>
            <person name="Kim D."/>
        </authorList>
    </citation>
    <scope>NUCLEOTIDE SEQUENCE [LARGE SCALE GENOMIC DNA]</scope>
    <source>
        <strain evidence="1">Taebaek</strain>
    </source>
</reference>
<keyword evidence="2" id="KW-1185">Reference proteome</keyword>
<accession>A0ABD2J3G7</accession>
<name>A0ABD2J3G7_HETSC</name>